<evidence type="ECO:0000256" key="6">
    <source>
        <dbReference type="ARBA" id="ARBA00023033"/>
    </source>
</evidence>
<keyword evidence="10" id="KW-1185">Reference proteome</keyword>
<evidence type="ECO:0008006" key="11">
    <source>
        <dbReference type="Google" id="ProtNLM"/>
    </source>
</evidence>
<evidence type="ECO:0000313" key="9">
    <source>
        <dbReference type="EMBL" id="CAD8123912.1"/>
    </source>
</evidence>
<evidence type="ECO:0000256" key="2">
    <source>
        <dbReference type="ARBA" id="ARBA00022617"/>
    </source>
</evidence>
<gene>
    <name evidence="9" type="ORF">PSON_ATCC_30995.1.T1480009</name>
</gene>
<organism evidence="9 10">
    <name type="scientific">Paramecium sonneborni</name>
    <dbReference type="NCBI Taxonomy" id="65129"/>
    <lineage>
        <taxon>Eukaryota</taxon>
        <taxon>Sar</taxon>
        <taxon>Alveolata</taxon>
        <taxon>Ciliophora</taxon>
        <taxon>Intramacronucleata</taxon>
        <taxon>Oligohymenophorea</taxon>
        <taxon>Peniculida</taxon>
        <taxon>Parameciidae</taxon>
        <taxon>Paramecium</taxon>
    </lineage>
</organism>
<dbReference type="GO" id="GO:0016705">
    <property type="term" value="F:oxidoreductase activity, acting on paired donors, with incorporation or reduction of molecular oxygen"/>
    <property type="evidence" value="ECO:0007669"/>
    <property type="project" value="InterPro"/>
</dbReference>
<reference evidence="9" key="1">
    <citation type="submission" date="2021-01" db="EMBL/GenBank/DDBJ databases">
        <authorList>
            <consortium name="Genoscope - CEA"/>
            <person name="William W."/>
        </authorList>
    </citation>
    <scope>NUCLEOTIDE SEQUENCE</scope>
</reference>
<comment type="caution">
    <text evidence="9">The sequence shown here is derived from an EMBL/GenBank/DDBJ whole genome shotgun (WGS) entry which is preliminary data.</text>
</comment>
<dbReference type="Proteomes" id="UP000692954">
    <property type="component" value="Unassembled WGS sequence"/>
</dbReference>
<evidence type="ECO:0000256" key="8">
    <source>
        <dbReference type="SAM" id="Coils"/>
    </source>
</evidence>
<evidence type="ECO:0000256" key="3">
    <source>
        <dbReference type="ARBA" id="ARBA00022723"/>
    </source>
</evidence>
<keyword evidence="2 7" id="KW-0349">Heme</keyword>
<name>A0A8S1R9L0_9CILI</name>
<evidence type="ECO:0000256" key="5">
    <source>
        <dbReference type="ARBA" id="ARBA00023004"/>
    </source>
</evidence>
<dbReference type="GO" id="GO:0005506">
    <property type="term" value="F:iron ion binding"/>
    <property type="evidence" value="ECO:0007669"/>
    <property type="project" value="InterPro"/>
</dbReference>
<feature type="coiled-coil region" evidence="8">
    <location>
        <begin position="248"/>
        <end position="275"/>
    </location>
</feature>
<dbReference type="AlphaFoldDB" id="A0A8S1R9L0"/>
<dbReference type="PANTHER" id="PTHR24291:SF50">
    <property type="entry name" value="BIFUNCTIONAL ALBAFLAVENONE MONOOXYGENASE_TERPENE SYNTHASE"/>
    <property type="match status" value="1"/>
</dbReference>
<keyword evidence="8" id="KW-0175">Coiled coil</keyword>
<keyword evidence="4 7" id="KW-0560">Oxidoreductase</keyword>
<evidence type="ECO:0000256" key="1">
    <source>
        <dbReference type="ARBA" id="ARBA00010617"/>
    </source>
</evidence>
<dbReference type="EMBL" id="CAJJDN010000148">
    <property type="protein sequence ID" value="CAD8123912.1"/>
    <property type="molecule type" value="Genomic_DNA"/>
</dbReference>
<dbReference type="GO" id="GO:0020037">
    <property type="term" value="F:heme binding"/>
    <property type="evidence" value="ECO:0007669"/>
    <property type="project" value="InterPro"/>
</dbReference>
<dbReference type="Pfam" id="PF00067">
    <property type="entry name" value="p450"/>
    <property type="match status" value="1"/>
</dbReference>
<dbReference type="InterPro" id="IPR001128">
    <property type="entry name" value="Cyt_P450"/>
</dbReference>
<keyword evidence="6 7" id="KW-0503">Monooxygenase</keyword>
<evidence type="ECO:0000256" key="4">
    <source>
        <dbReference type="ARBA" id="ARBA00023002"/>
    </source>
</evidence>
<evidence type="ECO:0000256" key="7">
    <source>
        <dbReference type="RuleBase" id="RU000461"/>
    </source>
</evidence>
<evidence type="ECO:0000313" key="10">
    <source>
        <dbReference type="Proteomes" id="UP000692954"/>
    </source>
</evidence>
<proteinExistence type="inferred from homology"/>
<dbReference type="OrthoDB" id="414857at2759"/>
<dbReference type="GO" id="GO:0004497">
    <property type="term" value="F:monooxygenase activity"/>
    <property type="evidence" value="ECO:0007669"/>
    <property type="project" value="UniProtKB-KW"/>
</dbReference>
<keyword evidence="3 7" id="KW-0479">Metal-binding</keyword>
<comment type="similarity">
    <text evidence="1 7">Belongs to the cytochrome P450 family.</text>
</comment>
<sequence length="493" mass="58571">MLVQILLLLFGLLFLFFVIKPMITMIKLKLQFGSQCRIQYNIYGIFGLHTKFNLKNRWKKSEDQNVKFIVNNYSSRVQITIIDPDYYKYVLINPENFSKINDLNTNQLFDEGIMFQQGQKWKSQKELCSLHFDLKKLNSSISTQNQIIQKHILQNDQQIDQIQTTLLKIVNEIIIASFFGQDADKMQINGKNIGIETIDLFQNLYKLMYKPYFIIKTILFGFQALKMFPNKQEQIIQTKINNIKLLIEKIIQKRIVQHELKLDEDENEILQVSEDFLNIYIEAYLQSKKGENKISLEEIKQQFFTFLYIGSNTTAQLIYSSLYYLAEYPEIQNELRQEIANNCKEEINQSSELHCLVHLNAFFNEVLRLNQNVTIMRKVQITHYIKDLRLERDWIVKVDPQVINCQKKYFDNPLEFNYKRWLQTQSIKENNNFVFIPFSSGPKNCVGQDLVKIIYMLTITKIMRNFMIIKNQKKINNLNDQEITFVKQLITQK</sequence>
<dbReference type="InterPro" id="IPR017972">
    <property type="entry name" value="Cyt_P450_CS"/>
</dbReference>
<dbReference type="PANTHER" id="PTHR24291">
    <property type="entry name" value="CYTOCHROME P450 FAMILY 4"/>
    <property type="match status" value="1"/>
</dbReference>
<dbReference type="PROSITE" id="PS00086">
    <property type="entry name" value="CYTOCHROME_P450"/>
    <property type="match status" value="1"/>
</dbReference>
<keyword evidence="5 7" id="KW-0408">Iron</keyword>
<accession>A0A8S1R9L0</accession>
<dbReference type="InterPro" id="IPR050196">
    <property type="entry name" value="Cytochrome_P450_Monoox"/>
</dbReference>
<protein>
    <recommendedName>
        <fullName evidence="11">Cytochrome P450</fullName>
    </recommendedName>
</protein>